<reference evidence="2 3" key="1">
    <citation type="submission" date="2024-06" db="EMBL/GenBank/DDBJ databases">
        <authorList>
            <person name="Pan Q."/>
            <person name="Wen M."/>
            <person name="Jouanno E."/>
            <person name="Zahm M."/>
            <person name="Klopp C."/>
            <person name="Cabau C."/>
            <person name="Louis A."/>
            <person name="Berthelot C."/>
            <person name="Parey E."/>
            <person name="Roest Crollius H."/>
            <person name="Montfort J."/>
            <person name="Robinson-Rechavi M."/>
            <person name="Bouchez O."/>
            <person name="Lampietro C."/>
            <person name="Lopez Roques C."/>
            <person name="Donnadieu C."/>
            <person name="Postlethwait J."/>
            <person name="Bobe J."/>
            <person name="Verreycken H."/>
            <person name="Guiguen Y."/>
        </authorList>
    </citation>
    <scope>NUCLEOTIDE SEQUENCE [LARGE SCALE GENOMIC DNA]</scope>
    <source>
        <strain evidence="2">Up_M1</strain>
        <tissue evidence="2">Testis</tissue>
    </source>
</reference>
<feature type="region of interest" description="Disordered" evidence="1">
    <location>
        <begin position="28"/>
        <end position="59"/>
    </location>
</feature>
<dbReference type="Proteomes" id="UP001557470">
    <property type="component" value="Unassembled WGS sequence"/>
</dbReference>
<protein>
    <submittedName>
        <fullName evidence="2">Uncharacterized protein</fullName>
    </submittedName>
</protein>
<dbReference type="AlphaFoldDB" id="A0ABD0WJJ9"/>
<gene>
    <name evidence="2" type="ORF">UPYG_G00202990</name>
</gene>
<evidence type="ECO:0000256" key="1">
    <source>
        <dbReference type="SAM" id="MobiDB-lite"/>
    </source>
</evidence>
<keyword evidence="3" id="KW-1185">Reference proteome</keyword>
<dbReference type="EMBL" id="JAGEUA010000006">
    <property type="protein sequence ID" value="KAL0973400.1"/>
    <property type="molecule type" value="Genomic_DNA"/>
</dbReference>
<accession>A0ABD0WJJ9</accession>
<evidence type="ECO:0000313" key="3">
    <source>
        <dbReference type="Proteomes" id="UP001557470"/>
    </source>
</evidence>
<evidence type="ECO:0000313" key="2">
    <source>
        <dbReference type="EMBL" id="KAL0973400.1"/>
    </source>
</evidence>
<comment type="caution">
    <text evidence="2">The sequence shown here is derived from an EMBL/GenBank/DDBJ whole genome shotgun (WGS) entry which is preliminary data.</text>
</comment>
<feature type="compositionally biased region" description="Pro residues" evidence="1">
    <location>
        <begin position="42"/>
        <end position="51"/>
    </location>
</feature>
<organism evidence="2 3">
    <name type="scientific">Umbra pygmaea</name>
    <name type="common">Eastern mudminnow</name>
    <dbReference type="NCBI Taxonomy" id="75934"/>
    <lineage>
        <taxon>Eukaryota</taxon>
        <taxon>Metazoa</taxon>
        <taxon>Chordata</taxon>
        <taxon>Craniata</taxon>
        <taxon>Vertebrata</taxon>
        <taxon>Euteleostomi</taxon>
        <taxon>Actinopterygii</taxon>
        <taxon>Neopterygii</taxon>
        <taxon>Teleostei</taxon>
        <taxon>Protacanthopterygii</taxon>
        <taxon>Esociformes</taxon>
        <taxon>Umbridae</taxon>
        <taxon>Umbra</taxon>
    </lineage>
</organism>
<proteinExistence type="predicted"/>
<name>A0ABD0WJJ9_UMBPY</name>
<sequence length="87" mass="9556">MQSNVTNRIILGQEPELQIGRAERWAQSGSHAEEFLGSPTPDLVPPAPRPPLDQRSGERCTNEGRSLALVLHYDTFTLTCPLSVTSL</sequence>